<dbReference type="GO" id="GO:0003677">
    <property type="term" value="F:DNA binding"/>
    <property type="evidence" value="ECO:0007669"/>
    <property type="project" value="InterPro"/>
</dbReference>
<dbReference type="CDD" id="cd00093">
    <property type="entry name" value="HTH_XRE"/>
    <property type="match status" value="1"/>
</dbReference>
<dbReference type="SUPFAM" id="SSF47413">
    <property type="entry name" value="lambda repressor-like DNA-binding domains"/>
    <property type="match status" value="1"/>
</dbReference>
<name>X1K5M4_9ZZZZ</name>
<evidence type="ECO:0000313" key="2">
    <source>
        <dbReference type="EMBL" id="GAH85544.1"/>
    </source>
</evidence>
<dbReference type="InterPro" id="IPR010982">
    <property type="entry name" value="Lambda_DNA-bd_dom_sf"/>
</dbReference>
<dbReference type="EMBL" id="BARU01041168">
    <property type="protein sequence ID" value="GAH85544.1"/>
    <property type="molecule type" value="Genomic_DNA"/>
</dbReference>
<accession>X1K5M4</accession>
<feature type="non-terminal residue" evidence="2">
    <location>
        <position position="172"/>
    </location>
</feature>
<feature type="domain" description="HTH cro/C1-type" evidence="1">
    <location>
        <begin position="1"/>
        <end position="47"/>
    </location>
</feature>
<protein>
    <recommendedName>
        <fullName evidence="1">HTH cro/C1-type domain-containing protein</fullName>
    </recommendedName>
</protein>
<dbReference type="InterPro" id="IPR001387">
    <property type="entry name" value="Cro/C1-type_HTH"/>
</dbReference>
<gene>
    <name evidence="2" type="ORF">S03H2_63516</name>
</gene>
<sequence length="172" mass="19739">MSQKRLAEEVGFPVLQTVSQIEKGKREVKAWELVNLAKVLRIDISDLLSSEEPRPLPLVIWRKYPKRDKELIEADFLQRCQQYALLEELCEISTEKNLPELNVDPYKMTFEDAEQLAENIREEFNLGSRPATCLEGMLEDKYRAKIWYQDLGEEGSAASTKGSFGPAILMNS</sequence>
<comment type="caution">
    <text evidence="2">The sequence shown here is derived from an EMBL/GenBank/DDBJ whole genome shotgun (WGS) entry which is preliminary data.</text>
</comment>
<evidence type="ECO:0000259" key="1">
    <source>
        <dbReference type="PROSITE" id="PS50943"/>
    </source>
</evidence>
<dbReference type="Gene3D" id="1.10.260.40">
    <property type="entry name" value="lambda repressor-like DNA-binding domains"/>
    <property type="match status" value="1"/>
</dbReference>
<dbReference type="AlphaFoldDB" id="X1K5M4"/>
<organism evidence="2">
    <name type="scientific">marine sediment metagenome</name>
    <dbReference type="NCBI Taxonomy" id="412755"/>
    <lineage>
        <taxon>unclassified sequences</taxon>
        <taxon>metagenomes</taxon>
        <taxon>ecological metagenomes</taxon>
    </lineage>
</organism>
<dbReference type="Pfam" id="PF01381">
    <property type="entry name" value="HTH_3"/>
    <property type="match status" value="1"/>
</dbReference>
<proteinExistence type="predicted"/>
<reference evidence="2" key="1">
    <citation type="journal article" date="2014" name="Front. Microbiol.">
        <title>High frequency of phylogenetically diverse reductive dehalogenase-homologous genes in deep subseafloor sedimentary metagenomes.</title>
        <authorList>
            <person name="Kawai M."/>
            <person name="Futagami T."/>
            <person name="Toyoda A."/>
            <person name="Takaki Y."/>
            <person name="Nishi S."/>
            <person name="Hori S."/>
            <person name="Arai W."/>
            <person name="Tsubouchi T."/>
            <person name="Morono Y."/>
            <person name="Uchiyama I."/>
            <person name="Ito T."/>
            <person name="Fujiyama A."/>
            <person name="Inagaki F."/>
            <person name="Takami H."/>
        </authorList>
    </citation>
    <scope>NUCLEOTIDE SEQUENCE</scope>
    <source>
        <strain evidence="2">Expedition CK06-06</strain>
    </source>
</reference>
<dbReference type="PANTHER" id="PTHR43236">
    <property type="entry name" value="ANTITOXIN HIGA1"/>
    <property type="match status" value="1"/>
</dbReference>
<dbReference type="InterPro" id="IPR052345">
    <property type="entry name" value="Rad_response_metalloprotease"/>
</dbReference>
<dbReference type="PANTHER" id="PTHR43236:SF2">
    <property type="entry name" value="BLL0069 PROTEIN"/>
    <property type="match status" value="1"/>
</dbReference>
<dbReference type="PROSITE" id="PS50943">
    <property type="entry name" value="HTH_CROC1"/>
    <property type="match status" value="1"/>
</dbReference>